<reference evidence="1" key="1">
    <citation type="submission" date="2021-06" db="EMBL/GenBank/DDBJ databases">
        <title>Comparative genomics, transcriptomics and evolutionary studies reveal genomic signatures of adaptation to plant cell wall in hemibiotrophic fungi.</title>
        <authorList>
            <consortium name="DOE Joint Genome Institute"/>
            <person name="Baroncelli R."/>
            <person name="Diaz J.F."/>
            <person name="Benocci T."/>
            <person name="Peng M."/>
            <person name="Battaglia E."/>
            <person name="Haridas S."/>
            <person name="Andreopoulos W."/>
            <person name="Labutti K."/>
            <person name="Pangilinan J."/>
            <person name="Floch G.L."/>
            <person name="Makela M.R."/>
            <person name="Henrissat B."/>
            <person name="Grigoriev I.V."/>
            <person name="Crouch J.A."/>
            <person name="De Vries R.P."/>
            <person name="Sukno S.A."/>
            <person name="Thon M.R."/>
        </authorList>
    </citation>
    <scope>NUCLEOTIDE SEQUENCE</scope>
    <source>
        <strain evidence="1">MAFF235873</strain>
    </source>
</reference>
<evidence type="ECO:0000313" key="1">
    <source>
        <dbReference type="EMBL" id="KAK2024910.1"/>
    </source>
</evidence>
<dbReference type="AlphaFoldDB" id="A0AAD9H9U7"/>
<comment type="caution">
    <text evidence="1">The sequence shown here is derived from an EMBL/GenBank/DDBJ whole genome shotgun (WGS) entry which is preliminary data.</text>
</comment>
<dbReference type="EMBL" id="MU842951">
    <property type="protein sequence ID" value="KAK2024910.1"/>
    <property type="molecule type" value="Genomic_DNA"/>
</dbReference>
<proteinExistence type="predicted"/>
<gene>
    <name evidence="1" type="ORF">LX32DRAFT_643219</name>
</gene>
<accession>A0AAD9H9U7</accession>
<organism evidence="1 2">
    <name type="scientific">Colletotrichum zoysiae</name>
    <dbReference type="NCBI Taxonomy" id="1216348"/>
    <lineage>
        <taxon>Eukaryota</taxon>
        <taxon>Fungi</taxon>
        <taxon>Dikarya</taxon>
        <taxon>Ascomycota</taxon>
        <taxon>Pezizomycotina</taxon>
        <taxon>Sordariomycetes</taxon>
        <taxon>Hypocreomycetidae</taxon>
        <taxon>Glomerellales</taxon>
        <taxon>Glomerellaceae</taxon>
        <taxon>Colletotrichum</taxon>
        <taxon>Colletotrichum graminicola species complex</taxon>
    </lineage>
</organism>
<name>A0AAD9H9U7_9PEZI</name>
<protein>
    <submittedName>
        <fullName evidence="1">Uncharacterized protein</fullName>
    </submittedName>
</protein>
<dbReference type="Proteomes" id="UP001232148">
    <property type="component" value="Unassembled WGS sequence"/>
</dbReference>
<evidence type="ECO:0000313" key="2">
    <source>
        <dbReference type="Proteomes" id="UP001232148"/>
    </source>
</evidence>
<keyword evidence="2" id="KW-1185">Reference proteome</keyword>
<sequence>MNSSRLVQVIDLLGWDSRFLGLVCAVTSCTLTEYHQSHVTCANLTVVRSFPSQLLKSTRLPIAQSVGLSFPRGIFLDPLLSLLPHLFFLF</sequence>
<dbReference type="PROSITE" id="PS51257">
    <property type="entry name" value="PROKAR_LIPOPROTEIN"/>
    <property type="match status" value="1"/>
</dbReference>